<proteinExistence type="predicted"/>
<dbReference type="AlphaFoldDB" id="A0A0D2JRG8"/>
<dbReference type="VEuPathDB" id="FungiDB:Z520_08262"/>
<dbReference type="EMBL" id="KN848079">
    <property type="protein sequence ID" value="KIX96007.1"/>
    <property type="molecule type" value="Genomic_DNA"/>
</dbReference>
<protein>
    <submittedName>
        <fullName evidence="1">Uncharacterized protein</fullName>
    </submittedName>
</protein>
<organism evidence="1 2">
    <name type="scientific">Fonsecaea multimorphosa CBS 102226</name>
    <dbReference type="NCBI Taxonomy" id="1442371"/>
    <lineage>
        <taxon>Eukaryota</taxon>
        <taxon>Fungi</taxon>
        <taxon>Dikarya</taxon>
        <taxon>Ascomycota</taxon>
        <taxon>Pezizomycotina</taxon>
        <taxon>Eurotiomycetes</taxon>
        <taxon>Chaetothyriomycetidae</taxon>
        <taxon>Chaetothyriales</taxon>
        <taxon>Herpotrichiellaceae</taxon>
        <taxon>Fonsecaea</taxon>
    </lineage>
</organism>
<reference evidence="1 2" key="1">
    <citation type="submission" date="2015-01" db="EMBL/GenBank/DDBJ databases">
        <title>The Genome Sequence of Fonsecaea multimorphosa CBS 102226.</title>
        <authorList>
            <consortium name="The Broad Institute Genomics Platform"/>
            <person name="Cuomo C."/>
            <person name="de Hoog S."/>
            <person name="Gorbushina A."/>
            <person name="Stielow B."/>
            <person name="Teixiera M."/>
            <person name="Abouelleil A."/>
            <person name="Chapman S.B."/>
            <person name="Priest M."/>
            <person name="Young S.K."/>
            <person name="Wortman J."/>
            <person name="Nusbaum C."/>
            <person name="Birren B."/>
        </authorList>
    </citation>
    <scope>NUCLEOTIDE SEQUENCE [LARGE SCALE GENOMIC DNA]</scope>
    <source>
        <strain evidence="1 2">CBS 102226</strain>
    </source>
</reference>
<dbReference type="Proteomes" id="UP000053411">
    <property type="component" value="Unassembled WGS sequence"/>
</dbReference>
<name>A0A0D2JRG8_9EURO</name>
<evidence type="ECO:0000313" key="1">
    <source>
        <dbReference type="EMBL" id="KIX96007.1"/>
    </source>
</evidence>
<dbReference type="GeneID" id="27714008"/>
<accession>A0A0D2JRG8</accession>
<keyword evidence="2" id="KW-1185">Reference proteome</keyword>
<dbReference type="RefSeq" id="XP_016630130.1">
    <property type="nucleotide sequence ID" value="XM_016778759.1"/>
</dbReference>
<gene>
    <name evidence="1" type="ORF">Z520_08262</name>
</gene>
<dbReference type="STRING" id="1442371.A0A0D2JRG8"/>
<dbReference type="OrthoDB" id="6133115at2759"/>
<sequence>MAHAKWRDTRVWKRKWTLERSRFAAEYIGYSPEYVDEVLKKKREERTALNINLQRPTYLKVNRKYLHPDTLDRYGLPWEWDSHQWTNAFANLPTQTNDEFIIIKQYIDHEQQDVLFEHTRRLKEAKTHFSEPNSKPMA</sequence>
<evidence type="ECO:0000313" key="2">
    <source>
        <dbReference type="Proteomes" id="UP000053411"/>
    </source>
</evidence>